<feature type="domain" description="Rad51-like C-terminal" evidence="1">
    <location>
        <begin position="171"/>
        <end position="271"/>
    </location>
</feature>
<dbReference type="AlphaFoldDB" id="A0A4S8K5H0"/>
<sequence>MSNKLISEMGLPASIANVFAARNILTAKAINTSAFLSSFTANPSFIRFLSPWTFRVSHAATAALFLFLRMLSRCRSSISWPFSAWISTRSGRPSRASARSPALPAERRYRSWRIVCDPHATSPPAFVVSMTHCAEEFRLALSRSWLVHQGSAKPRVKFAVTLIAIFWNYHARFCLKLALLAALPTCYGGLNGRIIYMDTESKFSSSRLIEIGKSSFPHIFQSEGMAQEMAGRIVVLRPSSLSEFTESLQQIKLMILQHDVKLLIVDSMAAILLGSLAEFSQIPIVVTNQVRSQNNDEVFHYSFQAQKNDSGKASERLESHLTAALGIQWAHAVTIRLIFEAHSGQRFIKVSKSPTSPAVAFPFVVESSGISLLSHDGLEVMGTEICTIHCQDDLKIGMALLCSMAPISQLLTFSAEGLTVFKD</sequence>
<dbReference type="GO" id="GO:0003697">
    <property type="term" value="F:single-stranded DNA binding"/>
    <property type="evidence" value="ECO:0007669"/>
    <property type="project" value="TreeGrafter"/>
</dbReference>
<dbReference type="Gene3D" id="3.40.50.300">
    <property type="entry name" value="P-loop containing nucleotide triphosphate hydrolases"/>
    <property type="match status" value="1"/>
</dbReference>
<dbReference type="Proteomes" id="UP000317650">
    <property type="component" value="Chromosome 8"/>
</dbReference>
<dbReference type="GO" id="GO:0003690">
    <property type="term" value="F:double-stranded DNA binding"/>
    <property type="evidence" value="ECO:0007669"/>
    <property type="project" value="TreeGrafter"/>
</dbReference>
<dbReference type="GO" id="GO:0033063">
    <property type="term" value="C:Rad51B-Rad51C-Rad51D-XRCC2 complex"/>
    <property type="evidence" value="ECO:0007669"/>
    <property type="project" value="InterPro"/>
</dbReference>
<organism evidence="2 3">
    <name type="scientific">Musa balbisiana</name>
    <name type="common">Banana</name>
    <dbReference type="NCBI Taxonomy" id="52838"/>
    <lineage>
        <taxon>Eukaryota</taxon>
        <taxon>Viridiplantae</taxon>
        <taxon>Streptophyta</taxon>
        <taxon>Embryophyta</taxon>
        <taxon>Tracheophyta</taxon>
        <taxon>Spermatophyta</taxon>
        <taxon>Magnoliopsida</taxon>
        <taxon>Liliopsida</taxon>
        <taxon>Zingiberales</taxon>
        <taxon>Musaceae</taxon>
        <taxon>Musa</taxon>
    </lineage>
</organism>
<dbReference type="GO" id="GO:0008094">
    <property type="term" value="F:ATP-dependent activity, acting on DNA"/>
    <property type="evidence" value="ECO:0007669"/>
    <property type="project" value="TreeGrafter"/>
</dbReference>
<dbReference type="GO" id="GO:0005657">
    <property type="term" value="C:replication fork"/>
    <property type="evidence" value="ECO:0007669"/>
    <property type="project" value="TreeGrafter"/>
</dbReference>
<name>A0A4S8K5H0_MUSBA</name>
<dbReference type="STRING" id="52838.A0A4S8K5H0"/>
<dbReference type="InterPro" id="IPR030548">
    <property type="entry name" value="RAD51B"/>
</dbReference>
<dbReference type="SUPFAM" id="SSF52540">
    <property type="entry name" value="P-loop containing nucleoside triphosphate hydrolases"/>
    <property type="match status" value="1"/>
</dbReference>
<proteinExistence type="predicted"/>
<accession>A0A4S8K5H0</accession>
<keyword evidence="3" id="KW-1185">Reference proteome</keyword>
<dbReference type="GO" id="GO:0000400">
    <property type="term" value="F:four-way junction DNA binding"/>
    <property type="evidence" value="ECO:0007669"/>
    <property type="project" value="TreeGrafter"/>
</dbReference>
<dbReference type="GO" id="GO:0000724">
    <property type="term" value="P:double-strand break repair via homologous recombination"/>
    <property type="evidence" value="ECO:0007669"/>
    <property type="project" value="InterPro"/>
</dbReference>
<evidence type="ECO:0000313" key="2">
    <source>
        <dbReference type="EMBL" id="THU70093.1"/>
    </source>
</evidence>
<dbReference type="PANTHER" id="PTHR46456">
    <property type="entry name" value="DNA REPAIR PROTEIN RAD51 HOMOLOG 2"/>
    <property type="match status" value="1"/>
</dbReference>
<dbReference type="InterPro" id="IPR027417">
    <property type="entry name" value="P-loop_NTPase"/>
</dbReference>
<dbReference type="Pfam" id="PF08423">
    <property type="entry name" value="Rad51"/>
    <property type="match status" value="1"/>
</dbReference>
<evidence type="ECO:0000313" key="3">
    <source>
        <dbReference type="Proteomes" id="UP000317650"/>
    </source>
</evidence>
<comment type="caution">
    <text evidence="2">The sequence shown here is derived from an EMBL/GenBank/DDBJ whole genome shotgun (WGS) entry which is preliminary data.</text>
</comment>
<dbReference type="PANTHER" id="PTHR46456:SF1">
    <property type="entry name" value="DNA REPAIR PROTEIN RAD51 HOMOLOG 2"/>
    <property type="match status" value="1"/>
</dbReference>
<evidence type="ECO:0000259" key="1">
    <source>
        <dbReference type="Pfam" id="PF08423"/>
    </source>
</evidence>
<reference evidence="2 3" key="1">
    <citation type="journal article" date="2019" name="Nat. Plants">
        <title>Genome sequencing of Musa balbisiana reveals subgenome evolution and function divergence in polyploid bananas.</title>
        <authorList>
            <person name="Yao X."/>
        </authorList>
    </citation>
    <scope>NUCLEOTIDE SEQUENCE [LARGE SCALE GENOMIC DNA]</scope>
    <source>
        <strain evidence="3">cv. DH-PKW</strain>
        <tissue evidence="2">Leaves</tissue>
    </source>
</reference>
<protein>
    <recommendedName>
        <fullName evidence="1">Rad51-like C-terminal domain-containing protein</fullName>
    </recommendedName>
</protein>
<gene>
    <name evidence="2" type="ORF">C4D60_Mb08t21430</name>
</gene>
<dbReference type="EMBL" id="PYDT01000002">
    <property type="protein sequence ID" value="THU70093.1"/>
    <property type="molecule type" value="Genomic_DNA"/>
</dbReference>
<dbReference type="InterPro" id="IPR013632">
    <property type="entry name" value="Rad51_C"/>
</dbReference>